<dbReference type="EMBL" id="JBDLBR010000001">
    <property type="protein sequence ID" value="MEN7536340.1"/>
    <property type="molecule type" value="Genomic_DNA"/>
</dbReference>
<keyword evidence="2" id="KW-1185">Reference proteome</keyword>
<gene>
    <name evidence="1" type="ORF">ABDJ38_04055</name>
</gene>
<protein>
    <submittedName>
        <fullName evidence="1">Uncharacterized protein</fullName>
    </submittedName>
</protein>
<evidence type="ECO:0000313" key="1">
    <source>
        <dbReference type="EMBL" id="MEN7536340.1"/>
    </source>
</evidence>
<name>A0ABV0CTZ1_9SPHN</name>
<sequence length="68" mass="7763">MALVEVFDSKDPETLLFAAEFDFLPHVGEHLARDAAGYFQYYDVVEIWHRQDAVNGAFRACLLVTLDD</sequence>
<evidence type="ECO:0000313" key="2">
    <source>
        <dbReference type="Proteomes" id="UP001484535"/>
    </source>
</evidence>
<dbReference type="RefSeq" id="WP_346783777.1">
    <property type="nucleotide sequence ID" value="NZ_JBDLBR010000001.1"/>
</dbReference>
<accession>A0ABV0CTZ1</accession>
<reference evidence="1 2" key="1">
    <citation type="submission" date="2024-05" db="EMBL/GenBank/DDBJ databases">
        <authorList>
            <person name="Park S."/>
        </authorList>
    </citation>
    <scope>NUCLEOTIDE SEQUENCE [LARGE SCALE GENOMIC DNA]</scope>
    <source>
        <strain evidence="1 2">DGU5</strain>
    </source>
</reference>
<dbReference type="Proteomes" id="UP001484535">
    <property type="component" value="Unassembled WGS sequence"/>
</dbReference>
<organism evidence="1 2">
    <name type="scientific">Aurantiacibacter flavus</name>
    <dbReference type="NCBI Taxonomy" id="3145232"/>
    <lineage>
        <taxon>Bacteria</taxon>
        <taxon>Pseudomonadati</taxon>
        <taxon>Pseudomonadota</taxon>
        <taxon>Alphaproteobacteria</taxon>
        <taxon>Sphingomonadales</taxon>
        <taxon>Erythrobacteraceae</taxon>
        <taxon>Aurantiacibacter</taxon>
    </lineage>
</organism>
<proteinExistence type="predicted"/>
<comment type="caution">
    <text evidence="1">The sequence shown here is derived from an EMBL/GenBank/DDBJ whole genome shotgun (WGS) entry which is preliminary data.</text>
</comment>